<name>A0A916XZZ9_9FLAO</name>
<comment type="caution">
    <text evidence="3">The sequence shown here is derived from an EMBL/GenBank/DDBJ whole genome shotgun (WGS) entry which is preliminary data.</text>
</comment>
<dbReference type="SUPFAM" id="SSF48452">
    <property type="entry name" value="TPR-like"/>
    <property type="match status" value="2"/>
</dbReference>
<keyword evidence="1" id="KW-0175">Coiled coil</keyword>
<dbReference type="AlphaFoldDB" id="A0A916XZZ9"/>
<dbReference type="SMART" id="SM00028">
    <property type="entry name" value="TPR"/>
    <property type="match status" value="5"/>
</dbReference>
<gene>
    <name evidence="3" type="primary">sprE</name>
    <name evidence="3" type="ORF">GCM10011343_11290</name>
</gene>
<organism evidence="3 4">
    <name type="scientific">Flavobacterium orientale</name>
    <dbReference type="NCBI Taxonomy" id="1756020"/>
    <lineage>
        <taxon>Bacteria</taxon>
        <taxon>Pseudomonadati</taxon>
        <taxon>Bacteroidota</taxon>
        <taxon>Flavobacteriia</taxon>
        <taxon>Flavobacteriales</taxon>
        <taxon>Flavobacteriaceae</taxon>
        <taxon>Flavobacterium</taxon>
    </lineage>
</organism>
<proteinExistence type="predicted"/>
<dbReference type="Gene3D" id="1.25.40.10">
    <property type="entry name" value="Tetratricopeptide repeat domain"/>
    <property type="match status" value="3"/>
</dbReference>
<keyword evidence="4" id="KW-1185">Reference proteome</keyword>
<dbReference type="Proteomes" id="UP000625735">
    <property type="component" value="Unassembled WGS sequence"/>
</dbReference>
<feature type="region of interest" description="Disordered" evidence="2">
    <location>
        <begin position="877"/>
        <end position="928"/>
    </location>
</feature>
<accession>A0A916XZZ9</accession>
<evidence type="ECO:0000313" key="4">
    <source>
        <dbReference type="Proteomes" id="UP000625735"/>
    </source>
</evidence>
<reference evidence="3" key="2">
    <citation type="submission" date="2020-09" db="EMBL/GenBank/DDBJ databases">
        <authorList>
            <person name="Sun Q."/>
            <person name="Zhou Y."/>
        </authorList>
    </citation>
    <scope>NUCLEOTIDE SEQUENCE</scope>
    <source>
        <strain evidence="3">CGMCC 1.12506</strain>
    </source>
</reference>
<protein>
    <submittedName>
        <fullName evidence="3">Gliding motility protein</fullName>
    </submittedName>
</protein>
<evidence type="ECO:0000313" key="3">
    <source>
        <dbReference type="EMBL" id="GGD22882.1"/>
    </source>
</evidence>
<evidence type="ECO:0000256" key="1">
    <source>
        <dbReference type="SAM" id="Coils"/>
    </source>
</evidence>
<reference evidence="3" key="1">
    <citation type="journal article" date="2014" name="Int. J. Syst. Evol. Microbiol.">
        <title>Complete genome sequence of Corynebacterium casei LMG S-19264T (=DSM 44701T), isolated from a smear-ripened cheese.</title>
        <authorList>
            <consortium name="US DOE Joint Genome Institute (JGI-PGF)"/>
            <person name="Walter F."/>
            <person name="Albersmeier A."/>
            <person name="Kalinowski J."/>
            <person name="Ruckert C."/>
        </authorList>
    </citation>
    <scope>NUCLEOTIDE SEQUENCE</scope>
    <source>
        <strain evidence="3">CGMCC 1.12506</strain>
    </source>
</reference>
<sequence length="928" mass="107293">MKTNTIKYTFSAILFVFLVACSTKKDKFLNRNFQALNTKNNVLYNGDIALQTGIKDLKSGYNDNFWETLPIERMQVSEEDMMPGDSRDPNFEKSEDKAIKAIQKRSMLIGGRERNPQIDEAHLLLGKSRYYDQRFIPALEAFNYILYKYPNSDKIYEAKIWREKTNIRLENDALAINNLNKLLNEIEFKDQIFADAHASLAQAYLNTDDNSKAIKSLKLATEFTKHTEERARYQFILGQLYDTQKLKDSSFAMYQNVIDMKRKSPRRYVIQAHINQAKQFDYKNGDTLAYLEKFKKLIEDRENRPFLDALHHQKALFYDALDKKNDAVSNYNLSLKNRTQDNYLTASNYRNIAEIYFYKAKYQESGKYYDSTLVMLQPRTREFNAIKKKRENLDDVIKYEGIAQKNDSILNILALSESDRISFYEEYIAKIKKEDELKAKKEKEEAKLQERLAVQDEVIAQGSSQSIGAKMQPPGGTSSQFYFYNPASVAQGKLEFVKRWGKRNQNGYWRSSTAQSKNTPIVAEDFDKETNDLAVSDSKDEKENPRYLASFYINQLPKTIKERDSLATERNFAYYQLGIIYKEKFKEYELAANRLEMVLKSKPDERLVLPSMYNLYKIYEIIDKNKAAQMKDKIINQFPDSRYAQILTNSTIGSQTLADDPDVAYAQLFKIYENGDYRAVYFKMDEAIEKFTGEEIIPKLELLKATTNGKLKGLNEYKNGLNYVALNYPNKQEGKESEEFLRLKMPQLENLDFNQDAPSSWKIIFEADDLESKKTKTLPETVAKFIKDRGETKLTSSVDIYTLEQNFLVIHGIRNEEAAVSIVSILKEFKDYKVTEPAIIISNENYKVVQIKKSLKDYLNPNYIPLEKKVFAQPLPKQDVPKPPVPATIKPIQKQNANPGKQPAGKEVPRDVLKSSELLPPTGGTKKG</sequence>
<dbReference type="InterPro" id="IPR019734">
    <property type="entry name" value="TPR_rpt"/>
</dbReference>
<dbReference type="PROSITE" id="PS51257">
    <property type="entry name" value="PROKAR_LIPOPROTEIN"/>
    <property type="match status" value="1"/>
</dbReference>
<feature type="coiled-coil region" evidence="1">
    <location>
        <begin position="424"/>
        <end position="452"/>
    </location>
</feature>
<dbReference type="InterPro" id="IPR011990">
    <property type="entry name" value="TPR-like_helical_dom_sf"/>
</dbReference>
<dbReference type="EMBL" id="BMFG01000003">
    <property type="protein sequence ID" value="GGD22882.1"/>
    <property type="molecule type" value="Genomic_DNA"/>
</dbReference>
<dbReference type="RefSeq" id="WP_188361562.1">
    <property type="nucleotide sequence ID" value="NZ_BMFG01000003.1"/>
</dbReference>
<evidence type="ECO:0000256" key="2">
    <source>
        <dbReference type="SAM" id="MobiDB-lite"/>
    </source>
</evidence>